<comment type="caution">
    <text evidence="2">The sequence shown here is derived from an EMBL/GenBank/DDBJ whole genome shotgun (WGS) entry which is preliminary data.</text>
</comment>
<feature type="transmembrane region" description="Helical" evidence="1">
    <location>
        <begin position="101"/>
        <end position="127"/>
    </location>
</feature>
<dbReference type="GO" id="GO:0004784">
    <property type="term" value="F:superoxide dismutase activity"/>
    <property type="evidence" value="ECO:0007669"/>
    <property type="project" value="UniProtKB-EC"/>
</dbReference>
<gene>
    <name evidence="2" type="ORF">RchiOBHm_Chr1g0318101</name>
</gene>
<feature type="transmembrane region" description="Helical" evidence="1">
    <location>
        <begin position="148"/>
        <end position="172"/>
    </location>
</feature>
<organism evidence="2 3">
    <name type="scientific">Rosa chinensis</name>
    <name type="common">China rose</name>
    <dbReference type="NCBI Taxonomy" id="74649"/>
    <lineage>
        <taxon>Eukaryota</taxon>
        <taxon>Viridiplantae</taxon>
        <taxon>Streptophyta</taxon>
        <taxon>Embryophyta</taxon>
        <taxon>Tracheophyta</taxon>
        <taxon>Spermatophyta</taxon>
        <taxon>Magnoliopsida</taxon>
        <taxon>eudicotyledons</taxon>
        <taxon>Gunneridae</taxon>
        <taxon>Pentapetalae</taxon>
        <taxon>rosids</taxon>
        <taxon>fabids</taxon>
        <taxon>Rosales</taxon>
        <taxon>Rosaceae</taxon>
        <taxon>Rosoideae</taxon>
        <taxon>Rosoideae incertae sedis</taxon>
        <taxon>Rosa</taxon>
    </lineage>
</organism>
<name>A0A2P6S861_ROSCH</name>
<keyword evidence="1" id="KW-0472">Membrane</keyword>
<proteinExistence type="predicted"/>
<dbReference type="EMBL" id="PDCK01000039">
    <property type="protein sequence ID" value="PRQ54839.1"/>
    <property type="molecule type" value="Genomic_DNA"/>
</dbReference>
<dbReference type="EC" id="1.15.1.1" evidence="2"/>
<sequence>MWLEFLRNEKPSLMVSSLGCIAVRMYVLAALCFSVPSLLRLLLLKREERQLKIVRTSNAICPLVWDDIVSKADVSEYWFLTFSIILEVALVVFSYCAADNLFGYVGGVLMTSLSLYLYLLLYILLFFSLCGDEDEIFLQYADNVFTCFLTVCLLSGLQGMCLLAFLAASFTFCPEPQVFY</sequence>
<evidence type="ECO:0000313" key="3">
    <source>
        <dbReference type="Proteomes" id="UP000238479"/>
    </source>
</evidence>
<dbReference type="STRING" id="74649.A0A2P6S861"/>
<evidence type="ECO:0000313" key="2">
    <source>
        <dbReference type="EMBL" id="PRQ54839.1"/>
    </source>
</evidence>
<dbReference type="AlphaFoldDB" id="A0A2P6S861"/>
<keyword evidence="2" id="KW-0560">Oxidoreductase</keyword>
<keyword evidence="1" id="KW-1133">Transmembrane helix</keyword>
<feature type="transmembrane region" description="Helical" evidence="1">
    <location>
        <begin position="77"/>
        <end position="95"/>
    </location>
</feature>
<reference evidence="2 3" key="1">
    <citation type="journal article" date="2018" name="Nat. Genet.">
        <title>The Rosa genome provides new insights in the design of modern roses.</title>
        <authorList>
            <person name="Bendahmane M."/>
        </authorList>
    </citation>
    <scope>NUCLEOTIDE SEQUENCE [LARGE SCALE GENOMIC DNA]</scope>
    <source>
        <strain evidence="3">cv. Old Blush</strain>
    </source>
</reference>
<evidence type="ECO:0000256" key="1">
    <source>
        <dbReference type="SAM" id="Phobius"/>
    </source>
</evidence>
<dbReference type="Proteomes" id="UP000238479">
    <property type="component" value="Chromosome 1"/>
</dbReference>
<keyword evidence="3" id="KW-1185">Reference proteome</keyword>
<dbReference type="Gramene" id="PRQ54839">
    <property type="protein sequence ID" value="PRQ54839"/>
    <property type="gene ID" value="RchiOBHm_Chr1g0318101"/>
</dbReference>
<protein>
    <submittedName>
        <fullName evidence="2">Putative superoxide dismutase</fullName>
        <ecNumber evidence="2">1.15.1.1</ecNumber>
    </submittedName>
</protein>
<keyword evidence="1" id="KW-0812">Transmembrane</keyword>
<feature type="transmembrane region" description="Helical" evidence="1">
    <location>
        <begin position="12"/>
        <end position="43"/>
    </location>
</feature>
<accession>A0A2P6S861</accession>